<comment type="function">
    <text evidence="1">Involved in the catabolism of quinolinic acid (QA).</text>
</comment>
<proteinExistence type="inferred from homology"/>
<dbReference type="NCBIfam" id="TIGR00078">
    <property type="entry name" value="nadC"/>
    <property type="match status" value="1"/>
</dbReference>
<comment type="pathway">
    <text evidence="2">Cofactor biosynthesis; NAD(+) biosynthesis; nicotinate D-ribonucleotide from quinolinate: step 1/1.</text>
</comment>
<dbReference type="GO" id="GO:0034213">
    <property type="term" value="P:quinolinate catabolic process"/>
    <property type="evidence" value="ECO:0007669"/>
    <property type="project" value="TreeGrafter"/>
</dbReference>
<evidence type="ECO:0000256" key="7">
    <source>
        <dbReference type="ARBA" id="ARBA00022676"/>
    </source>
</evidence>
<feature type="binding site" evidence="13">
    <location>
        <begin position="131"/>
        <end position="133"/>
    </location>
    <ligand>
        <name>substrate</name>
    </ligand>
</feature>
<dbReference type="InterPro" id="IPR013785">
    <property type="entry name" value="Aldolase_TIM"/>
</dbReference>
<evidence type="ECO:0000256" key="3">
    <source>
        <dbReference type="ARBA" id="ARBA00009400"/>
    </source>
</evidence>
<dbReference type="KEGG" id="ble:BleG1_1363"/>
<dbReference type="Pfam" id="PF02749">
    <property type="entry name" value="QRPTase_N"/>
    <property type="match status" value="1"/>
</dbReference>
<dbReference type="SUPFAM" id="SSF51690">
    <property type="entry name" value="Nicotinate/Quinolinate PRTase C-terminal domain-like"/>
    <property type="match status" value="1"/>
</dbReference>
<dbReference type="Proteomes" id="UP000027142">
    <property type="component" value="Chromosome"/>
</dbReference>
<feature type="domain" description="Quinolinate phosphoribosyl transferase N-terminal" evidence="15">
    <location>
        <begin position="26"/>
        <end position="108"/>
    </location>
</feature>
<keyword evidence="6" id="KW-0662">Pyridine nucleotide biosynthesis</keyword>
<reference evidence="16 17" key="1">
    <citation type="journal article" date="2014" name="Gene">
        <title>A comparative genomic analysis of the alkalitolerant soil bacterium Bacillus lehensis G1.</title>
        <authorList>
            <person name="Noor Y.M."/>
            <person name="Samsulrizal N.H."/>
            <person name="Jema'on N.A."/>
            <person name="Low K.O."/>
            <person name="Ramli A.N."/>
            <person name="Alias N.I."/>
            <person name="Damis S.I."/>
            <person name="Fuzi S.F."/>
            <person name="Isa M.N."/>
            <person name="Murad A.M."/>
            <person name="Raih M.F."/>
            <person name="Bakar F.D."/>
            <person name="Najimudin N."/>
            <person name="Mahadi N.M."/>
            <person name="Illias R.M."/>
        </authorList>
    </citation>
    <scope>NUCLEOTIDE SEQUENCE [LARGE SCALE GENOMIC DNA]</scope>
    <source>
        <strain evidence="16 17">G1</strain>
    </source>
</reference>
<evidence type="ECO:0000259" key="14">
    <source>
        <dbReference type="Pfam" id="PF01729"/>
    </source>
</evidence>
<comment type="catalytic activity">
    <reaction evidence="10">
        <text>nicotinate beta-D-ribonucleotide + CO2 + diphosphate = quinolinate + 5-phospho-alpha-D-ribose 1-diphosphate + 2 H(+)</text>
        <dbReference type="Rhea" id="RHEA:12733"/>
        <dbReference type="ChEBI" id="CHEBI:15378"/>
        <dbReference type="ChEBI" id="CHEBI:16526"/>
        <dbReference type="ChEBI" id="CHEBI:29959"/>
        <dbReference type="ChEBI" id="CHEBI:33019"/>
        <dbReference type="ChEBI" id="CHEBI:57502"/>
        <dbReference type="ChEBI" id="CHEBI:58017"/>
        <dbReference type="EC" id="2.4.2.19"/>
    </reaction>
</comment>
<keyword evidence="7 12" id="KW-0328">Glycosyltransferase</keyword>
<sequence>MNTIKVREALKQFILEDIGDRDETSESIFSKSAGSVTAEIVAKDAGVFSGEQVLHTYFTLFDHEINITSSKTEGQFIEKGDVLATLEGNVYTLLQGERVLLNVLQRMCGIASTVHLAKERLNDPSIRLCDTRKTAPGLRMFDKAACRAGGGYNHRNGLHDAVMLKENHIAACGSISKAVRRVKAIAGPMLKIEVETTNAEEVKEAVAAAADVIMFDNASPDEIRTYQKLVPPSIRTEASGGIDLSTIHLYAGTGVDFLSLGFITHSVKALDLSMLLKRG</sequence>
<dbReference type="AlphaFoldDB" id="A0A060LRR0"/>
<dbReference type="PATRIC" id="fig|1246626.3.peg.1353"/>
<evidence type="ECO:0000313" key="17">
    <source>
        <dbReference type="Proteomes" id="UP000027142"/>
    </source>
</evidence>
<dbReference type="GO" id="GO:0004514">
    <property type="term" value="F:nicotinate-nucleotide diphosphorylase (carboxylating) activity"/>
    <property type="evidence" value="ECO:0007669"/>
    <property type="project" value="UniProtKB-EC"/>
</dbReference>
<dbReference type="eggNOG" id="COG0157">
    <property type="taxonomic scope" value="Bacteria"/>
</dbReference>
<dbReference type="EMBL" id="CP003923">
    <property type="protein sequence ID" value="AIC93946.1"/>
    <property type="molecule type" value="Genomic_DNA"/>
</dbReference>
<evidence type="ECO:0000256" key="5">
    <source>
        <dbReference type="ARBA" id="ARBA00011944"/>
    </source>
</evidence>
<dbReference type="Gene3D" id="3.90.1170.20">
    <property type="entry name" value="Quinolinate phosphoribosyl transferase, N-terminal domain"/>
    <property type="match status" value="1"/>
</dbReference>
<dbReference type="InterPro" id="IPR022412">
    <property type="entry name" value="Quinolinate_PRibosylTrfase_N"/>
</dbReference>
<comment type="similarity">
    <text evidence="3 12">Belongs to the NadC/ModD family.</text>
</comment>
<accession>A0A060LRR0</accession>
<keyword evidence="8 12" id="KW-0808">Transferase</keyword>
<evidence type="ECO:0000256" key="12">
    <source>
        <dbReference type="PIRNR" id="PIRNR006250"/>
    </source>
</evidence>
<dbReference type="Pfam" id="PF01729">
    <property type="entry name" value="QRPTase_C"/>
    <property type="match status" value="1"/>
</dbReference>
<evidence type="ECO:0000256" key="11">
    <source>
        <dbReference type="ARBA" id="ARBA00069173"/>
    </source>
</evidence>
<evidence type="ECO:0000256" key="13">
    <source>
        <dbReference type="PIRSR" id="PIRSR006250-1"/>
    </source>
</evidence>
<feature type="binding site" evidence="13">
    <location>
        <position position="155"/>
    </location>
    <ligand>
        <name>substrate</name>
    </ligand>
</feature>
<evidence type="ECO:0000256" key="6">
    <source>
        <dbReference type="ARBA" id="ARBA00022642"/>
    </source>
</evidence>
<dbReference type="GO" id="GO:0009435">
    <property type="term" value="P:NAD+ biosynthetic process"/>
    <property type="evidence" value="ECO:0007669"/>
    <property type="project" value="UniProtKB-UniPathway"/>
</dbReference>
<feature type="binding site" evidence="13">
    <location>
        <position position="195"/>
    </location>
    <ligand>
        <name>substrate</name>
    </ligand>
</feature>
<dbReference type="GO" id="GO:0005737">
    <property type="term" value="C:cytoplasm"/>
    <property type="evidence" value="ECO:0007669"/>
    <property type="project" value="TreeGrafter"/>
</dbReference>
<feature type="binding site" evidence="13">
    <location>
        <begin position="260"/>
        <end position="262"/>
    </location>
    <ligand>
        <name>substrate</name>
    </ligand>
</feature>
<evidence type="ECO:0000256" key="4">
    <source>
        <dbReference type="ARBA" id="ARBA00011218"/>
    </source>
</evidence>
<dbReference type="CDD" id="cd01572">
    <property type="entry name" value="QPRTase"/>
    <property type="match status" value="1"/>
</dbReference>
<dbReference type="FunFam" id="3.90.1170.20:FF:000001">
    <property type="entry name" value="Nicotinate-nucleotide diphosphorylase (Carboxylating)"/>
    <property type="match status" value="1"/>
</dbReference>
<evidence type="ECO:0000313" key="16">
    <source>
        <dbReference type="EMBL" id="AIC93946.1"/>
    </source>
</evidence>
<dbReference type="PANTHER" id="PTHR32179">
    <property type="entry name" value="NICOTINATE-NUCLEOTIDE PYROPHOSPHORYLASE [CARBOXYLATING]"/>
    <property type="match status" value="1"/>
</dbReference>
<dbReference type="STRING" id="1246626.BleG1_1363"/>
<dbReference type="InterPro" id="IPR037128">
    <property type="entry name" value="Quinolinate_PRibosylTase_N_sf"/>
</dbReference>
<dbReference type="HOGENOM" id="CLU_039622_0_1_9"/>
<evidence type="ECO:0000259" key="15">
    <source>
        <dbReference type="Pfam" id="PF02749"/>
    </source>
</evidence>
<dbReference type="InterPro" id="IPR027277">
    <property type="entry name" value="NadC/ModD"/>
</dbReference>
<dbReference type="EC" id="2.4.2.19" evidence="5"/>
<dbReference type="FunFam" id="3.20.20.70:FF:000030">
    <property type="entry name" value="Nicotinate-nucleotide pyrophosphorylase, carboxylating"/>
    <property type="match status" value="1"/>
</dbReference>
<feature type="domain" description="Quinolinate phosphoribosyl transferase C-terminal" evidence="14">
    <location>
        <begin position="110"/>
        <end position="274"/>
    </location>
</feature>
<dbReference type="UniPathway" id="UPA00253">
    <property type="reaction ID" value="UER00331"/>
</dbReference>
<evidence type="ECO:0000256" key="8">
    <source>
        <dbReference type="ARBA" id="ARBA00022679"/>
    </source>
</evidence>
<feature type="binding site" evidence="13">
    <location>
        <begin position="239"/>
        <end position="241"/>
    </location>
    <ligand>
        <name>substrate</name>
    </ligand>
</feature>
<comment type="subunit">
    <text evidence="4">Hexamer formed by 3 homodimers.</text>
</comment>
<dbReference type="InterPro" id="IPR002638">
    <property type="entry name" value="Quinolinate_PRibosylTrfase_C"/>
</dbReference>
<dbReference type="SUPFAM" id="SSF54675">
    <property type="entry name" value="Nicotinate/Quinolinate PRTase N-terminal domain-like"/>
    <property type="match status" value="1"/>
</dbReference>
<protein>
    <recommendedName>
        <fullName evidence="11">Probable nicotinate-nucleotide pyrophosphorylase [carboxylating]</fullName>
        <ecNumber evidence="5">2.4.2.19</ecNumber>
    </recommendedName>
    <alternativeName>
        <fullName evidence="9">Quinolinate phosphoribosyltransferase [decarboxylating]</fullName>
    </alternativeName>
</protein>
<feature type="binding site" evidence="13">
    <location>
        <position position="216"/>
    </location>
    <ligand>
        <name>substrate</name>
    </ligand>
</feature>
<dbReference type="OrthoDB" id="9782546at2"/>
<feature type="binding site" evidence="13">
    <location>
        <position position="165"/>
    </location>
    <ligand>
        <name>substrate</name>
    </ligand>
</feature>
<evidence type="ECO:0000256" key="2">
    <source>
        <dbReference type="ARBA" id="ARBA00004893"/>
    </source>
</evidence>
<evidence type="ECO:0000256" key="9">
    <source>
        <dbReference type="ARBA" id="ARBA00033102"/>
    </source>
</evidence>
<evidence type="ECO:0000256" key="1">
    <source>
        <dbReference type="ARBA" id="ARBA00003237"/>
    </source>
</evidence>
<feature type="binding site" evidence="13">
    <location>
        <position position="98"/>
    </location>
    <ligand>
        <name>substrate</name>
    </ligand>
</feature>
<dbReference type="PIRSF" id="PIRSF006250">
    <property type="entry name" value="NadC_ModD"/>
    <property type="match status" value="1"/>
</dbReference>
<dbReference type="InterPro" id="IPR004393">
    <property type="entry name" value="NadC"/>
</dbReference>
<organism evidence="16 17">
    <name type="scientific">Shouchella lehensis G1</name>
    <dbReference type="NCBI Taxonomy" id="1246626"/>
    <lineage>
        <taxon>Bacteria</taxon>
        <taxon>Bacillati</taxon>
        <taxon>Bacillota</taxon>
        <taxon>Bacilli</taxon>
        <taxon>Bacillales</taxon>
        <taxon>Bacillaceae</taxon>
        <taxon>Shouchella</taxon>
    </lineage>
</organism>
<dbReference type="Gene3D" id="3.20.20.70">
    <property type="entry name" value="Aldolase class I"/>
    <property type="match status" value="1"/>
</dbReference>
<gene>
    <name evidence="16" type="ORF">BleG1_1363</name>
</gene>
<keyword evidence="17" id="KW-1185">Reference proteome</keyword>
<dbReference type="PANTHER" id="PTHR32179:SF3">
    <property type="entry name" value="NICOTINATE-NUCLEOTIDE PYROPHOSPHORYLASE [CARBOXYLATING]"/>
    <property type="match status" value="1"/>
</dbReference>
<dbReference type="InterPro" id="IPR036068">
    <property type="entry name" value="Nicotinate_pribotase-like_C"/>
</dbReference>
<evidence type="ECO:0000256" key="10">
    <source>
        <dbReference type="ARBA" id="ARBA00047445"/>
    </source>
</evidence>
<name>A0A060LRR0_9BACI</name>
<dbReference type="RefSeq" id="WP_038478638.1">
    <property type="nucleotide sequence ID" value="NZ_CP003923.1"/>
</dbReference>